<protein>
    <submittedName>
        <fullName evidence="2">Uncharacterized protein</fullName>
    </submittedName>
</protein>
<dbReference type="Proteomes" id="UP000650467">
    <property type="component" value="Unassembled WGS sequence"/>
</dbReference>
<feature type="compositionally biased region" description="Pro residues" evidence="1">
    <location>
        <begin position="95"/>
        <end position="105"/>
    </location>
</feature>
<feature type="compositionally biased region" description="Polar residues" evidence="1">
    <location>
        <begin position="1"/>
        <end position="20"/>
    </location>
</feature>
<feature type="compositionally biased region" description="Low complexity" evidence="1">
    <location>
        <begin position="45"/>
        <end position="58"/>
    </location>
</feature>
<sequence length="478" mass="49323">MLQRQLGHSGSLSRQASSELPSPAAKSRGVSRNNSFNRRAFGCIPSSRSRPSLLVSCSGPIGPLGGDDLEHHSPAGPVSASHSPQGSYLHGAQPLAPPSPQPQPPTWEFSPEPYVPAPANLPTHEPDEGAADGGPEPLLFFPPRPSASASDASAASPTSPAGGAAAGTGAPTGFRLPDALAPGPLSASSASQPPPQQQQQQQQQQQPLHGGAGSNQVPNGLPRGGMGKSGSGKGPVDSVWTLTDQPGVDLFRAGPAVWNRLRQVYVILFGVGERDTEGIYSLRAFRPDDGLPHETIIAFECEEEATRYACLLEASMDHTPHVCSIPPRELLSFCLDQTYSCRLEPRGSLLIPPDFNVSVTDWERSLRLREGKFAVLEADPDHSGRSGAATATATATTTLAPVAAPPPPRPPSESGLVAPPPEAAAASAAAAAAPGGDGADVGADAAAAPPPSTLARYSGLSGGELDEIRARLERLLSQ</sequence>
<feature type="compositionally biased region" description="Gly residues" evidence="1">
    <location>
        <begin position="222"/>
        <end position="233"/>
    </location>
</feature>
<evidence type="ECO:0000313" key="2">
    <source>
        <dbReference type="EMBL" id="KAG2422415.1"/>
    </source>
</evidence>
<feature type="compositionally biased region" description="Low complexity" evidence="1">
    <location>
        <begin position="423"/>
        <end position="447"/>
    </location>
</feature>
<keyword evidence="3" id="KW-1185">Reference proteome</keyword>
<dbReference type="InterPro" id="IPR021503">
    <property type="entry name" value="DUF3110"/>
</dbReference>
<feature type="region of interest" description="Disordered" evidence="1">
    <location>
        <begin position="397"/>
        <end position="463"/>
    </location>
</feature>
<evidence type="ECO:0000313" key="3">
    <source>
        <dbReference type="Proteomes" id="UP000650467"/>
    </source>
</evidence>
<feature type="region of interest" description="Disordered" evidence="1">
    <location>
        <begin position="1"/>
        <end position="240"/>
    </location>
</feature>
<gene>
    <name evidence="2" type="ORF">HXX76_016060</name>
</gene>
<feature type="compositionally biased region" description="Low complexity" evidence="1">
    <location>
        <begin position="146"/>
        <end position="208"/>
    </location>
</feature>
<dbReference type="OrthoDB" id="515121at2759"/>
<dbReference type="PANTHER" id="PTHR33472:SF28">
    <property type="entry name" value="BROMO AND FHA DOMAIN-CONTAINING PROTEIN DDB_G0267958"/>
    <property type="match status" value="1"/>
</dbReference>
<dbReference type="Pfam" id="PF11360">
    <property type="entry name" value="DUF3110"/>
    <property type="match status" value="1"/>
</dbReference>
<accession>A0A835SKN6</accession>
<dbReference type="EMBL" id="JAEHOC010000109">
    <property type="protein sequence ID" value="KAG2422415.1"/>
    <property type="molecule type" value="Genomic_DNA"/>
</dbReference>
<name>A0A835SKN6_CHLIN</name>
<dbReference type="PANTHER" id="PTHR33472">
    <property type="entry name" value="OS01G0106600 PROTEIN"/>
    <property type="match status" value="1"/>
</dbReference>
<evidence type="ECO:0000256" key="1">
    <source>
        <dbReference type="SAM" id="MobiDB-lite"/>
    </source>
</evidence>
<comment type="caution">
    <text evidence="2">The sequence shown here is derived from an EMBL/GenBank/DDBJ whole genome shotgun (WGS) entry which is preliminary data.</text>
</comment>
<dbReference type="AlphaFoldDB" id="A0A835SKN6"/>
<proteinExistence type="predicted"/>
<organism evidence="2 3">
    <name type="scientific">Chlamydomonas incerta</name>
    <dbReference type="NCBI Taxonomy" id="51695"/>
    <lineage>
        <taxon>Eukaryota</taxon>
        <taxon>Viridiplantae</taxon>
        <taxon>Chlorophyta</taxon>
        <taxon>core chlorophytes</taxon>
        <taxon>Chlorophyceae</taxon>
        <taxon>CS clade</taxon>
        <taxon>Chlamydomonadales</taxon>
        <taxon>Chlamydomonadaceae</taxon>
        <taxon>Chlamydomonas</taxon>
    </lineage>
</organism>
<reference evidence="2" key="1">
    <citation type="journal article" date="2020" name="bioRxiv">
        <title>Comparative genomics of Chlamydomonas.</title>
        <authorList>
            <person name="Craig R.J."/>
            <person name="Hasan A.R."/>
            <person name="Ness R.W."/>
            <person name="Keightley P.D."/>
        </authorList>
    </citation>
    <scope>NUCLEOTIDE SEQUENCE</scope>
    <source>
        <strain evidence="2">SAG 7.73</strain>
    </source>
</reference>